<feature type="transmembrane region" description="Helical" evidence="1">
    <location>
        <begin position="248"/>
        <end position="266"/>
    </location>
</feature>
<feature type="transmembrane region" description="Helical" evidence="1">
    <location>
        <begin position="312"/>
        <end position="334"/>
    </location>
</feature>
<evidence type="ECO:0000259" key="2">
    <source>
        <dbReference type="Pfam" id="PF01757"/>
    </source>
</evidence>
<evidence type="ECO:0000256" key="1">
    <source>
        <dbReference type="SAM" id="Phobius"/>
    </source>
</evidence>
<keyword evidence="1" id="KW-0472">Membrane</keyword>
<dbReference type="InterPro" id="IPR050879">
    <property type="entry name" value="Acyltransferase_3"/>
</dbReference>
<sequence length="392" mass="42272">MTEVSQRGGQSAPPSNGAHWPFLDLLRLGAALLVLFGHTRGLLFVSFQDIVQAGLTTKVFYFVTGIHREGVAIFFAVSGFLVGGGVWRSIGKSRFNPQAYFASRFARIFVVLLPALALSLLLDGIGRSYLGGTRFFGERPLMPIGVTSDWTWGQMACNLVAMQGIFCKPLGVDPPLWSLGFEWTFYLLAPLLFGIGVARLPKSVKIGAAVVLFLGLNHFAGGILRWAPWFMIWLAGTLAAQIVRDRTMPLVAGLAGLAAIATGFLVSRFQIIPPFGTDLMVGLGTALAIANRRLLSWCPIAGSVRVGADFSYSLYLIHVPVTVFLGGLLEWYGWPPVLVAPGAAPYGAFAGLLAGALITAFSFSLVTERRTGIIRNLLLRKRIEASALTRSV</sequence>
<protein>
    <submittedName>
        <fullName evidence="3">Acyltransferase</fullName>
    </submittedName>
</protein>
<dbReference type="InterPro" id="IPR002656">
    <property type="entry name" value="Acyl_transf_3_dom"/>
</dbReference>
<feature type="transmembrane region" description="Helical" evidence="1">
    <location>
        <begin position="25"/>
        <end position="47"/>
    </location>
</feature>
<evidence type="ECO:0000313" key="3">
    <source>
        <dbReference type="EMBL" id="UVF17909.1"/>
    </source>
</evidence>
<accession>A0ABY5RLZ4</accession>
<feature type="transmembrane region" description="Helical" evidence="1">
    <location>
        <begin position="108"/>
        <end position="130"/>
    </location>
</feature>
<keyword evidence="3" id="KW-0808">Transferase</keyword>
<proteinExistence type="predicted"/>
<dbReference type="PANTHER" id="PTHR23028:SF53">
    <property type="entry name" value="ACYL_TRANSF_3 DOMAIN-CONTAINING PROTEIN"/>
    <property type="match status" value="1"/>
</dbReference>
<name>A0ABY5RLZ4_9HYPH</name>
<dbReference type="EMBL" id="CP102845">
    <property type="protein sequence ID" value="UVF17909.1"/>
    <property type="molecule type" value="Genomic_DNA"/>
</dbReference>
<feature type="transmembrane region" description="Helical" evidence="1">
    <location>
        <begin position="183"/>
        <end position="200"/>
    </location>
</feature>
<keyword evidence="4" id="KW-1185">Reference proteome</keyword>
<dbReference type="Pfam" id="PF01757">
    <property type="entry name" value="Acyl_transf_3"/>
    <property type="match status" value="1"/>
</dbReference>
<dbReference type="PANTHER" id="PTHR23028">
    <property type="entry name" value="ACETYLTRANSFERASE"/>
    <property type="match status" value="1"/>
</dbReference>
<dbReference type="Proteomes" id="UP001017257">
    <property type="component" value="Chromosome"/>
</dbReference>
<gene>
    <name evidence="3" type="ORF">HPT29_015440</name>
</gene>
<organism evidence="3 4">
    <name type="scientific">Microvirga terrae</name>
    <dbReference type="NCBI Taxonomy" id="2740529"/>
    <lineage>
        <taxon>Bacteria</taxon>
        <taxon>Pseudomonadati</taxon>
        <taxon>Pseudomonadota</taxon>
        <taxon>Alphaproteobacteria</taxon>
        <taxon>Hyphomicrobiales</taxon>
        <taxon>Methylobacteriaceae</taxon>
        <taxon>Microvirga</taxon>
    </lineage>
</organism>
<dbReference type="RefSeq" id="WP_173948236.1">
    <property type="nucleotide sequence ID" value="NZ_CP102845.1"/>
</dbReference>
<reference evidence="3" key="1">
    <citation type="submission" date="2022-08" db="EMBL/GenBank/DDBJ databases">
        <title>Microvirga terrae sp. nov., isolated from soil.</title>
        <authorList>
            <person name="Kim K.H."/>
            <person name="Seo Y.L."/>
            <person name="Kim J.M."/>
            <person name="Lee J.K."/>
            <person name="Han D.M."/>
            <person name="Jeon C.O."/>
        </authorList>
    </citation>
    <scope>NUCLEOTIDE SEQUENCE</scope>
    <source>
        <strain evidence="3">R24</strain>
    </source>
</reference>
<keyword evidence="1" id="KW-1133">Transmembrane helix</keyword>
<feature type="domain" description="Acyltransferase 3" evidence="2">
    <location>
        <begin position="21"/>
        <end position="352"/>
    </location>
</feature>
<evidence type="ECO:0000313" key="4">
    <source>
        <dbReference type="Proteomes" id="UP001017257"/>
    </source>
</evidence>
<keyword evidence="3" id="KW-0012">Acyltransferase</keyword>
<dbReference type="GO" id="GO:0016746">
    <property type="term" value="F:acyltransferase activity"/>
    <property type="evidence" value="ECO:0007669"/>
    <property type="project" value="UniProtKB-KW"/>
</dbReference>
<feature type="transmembrane region" description="Helical" evidence="1">
    <location>
        <begin position="206"/>
        <end position="227"/>
    </location>
</feature>
<feature type="transmembrane region" description="Helical" evidence="1">
    <location>
        <begin position="346"/>
        <end position="366"/>
    </location>
</feature>
<keyword evidence="1" id="KW-0812">Transmembrane</keyword>
<feature type="transmembrane region" description="Helical" evidence="1">
    <location>
        <begin position="59"/>
        <end position="87"/>
    </location>
</feature>